<evidence type="ECO:0000313" key="2">
    <source>
        <dbReference type="Proteomes" id="UP000178319"/>
    </source>
</evidence>
<proteinExistence type="predicted"/>
<evidence type="ECO:0000313" key="1">
    <source>
        <dbReference type="EMBL" id="OGY11737.1"/>
    </source>
</evidence>
<dbReference type="EMBL" id="MHBZ01000012">
    <property type="protein sequence ID" value="OGY11737.1"/>
    <property type="molecule type" value="Genomic_DNA"/>
</dbReference>
<organism evidence="1 2">
    <name type="scientific">Candidatus Blackburnbacteria bacterium RIFCSPHIGHO2_02_FULL_44_20</name>
    <dbReference type="NCBI Taxonomy" id="1797516"/>
    <lineage>
        <taxon>Bacteria</taxon>
        <taxon>Candidatus Blackburniibacteriota</taxon>
    </lineage>
</organism>
<dbReference type="AlphaFoldDB" id="A0A1G1V8V4"/>
<sequence length="88" mass="9947">MTFQDFPDGQRIADNPAKAWHYRKSIENVSDTMVPTFDFVVGVAEAGLDQGGKVNYLTTRNLRQARVLELAAEGANRCQHSRFERVAY</sequence>
<name>A0A1G1V8V4_9BACT</name>
<reference evidence="1 2" key="1">
    <citation type="journal article" date="2016" name="Nat. Commun.">
        <title>Thousands of microbial genomes shed light on interconnected biogeochemical processes in an aquifer system.</title>
        <authorList>
            <person name="Anantharaman K."/>
            <person name="Brown C.T."/>
            <person name="Hug L.A."/>
            <person name="Sharon I."/>
            <person name="Castelle C.J."/>
            <person name="Probst A.J."/>
            <person name="Thomas B.C."/>
            <person name="Singh A."/>
            <person name="Wilkins M.J."/>
            <person name="Karaoz U."/>
            <person name="Brodie E.L."/>
            <person name="Williams K.H."/>
            <person name="Hubbard S.S."/>
            <person name="Banfield J.F."/>
        </authorList>
    </citation>
    <scope>NUCLEOTIDE SEQUENCE [LARGE SCALE GENOMIC DNA]</scope>
</reference>
<protein>
    <submittedName>
        <fullName evidence="1">Uncharacterized protein</fullName>
    </submittedName>
</protein>
<dbReference type="Proteomes" id="UP000178319">
    <property type="component" value="Unassembled WGS sequence"/>
</dbReference>
<comment type="caution">
    <text evidence="1">The sequence shown here is derived from an EMBL/GenBank/DDBJ whole genome shotgun (WGS) entry which is preliminary data.</text>
</comment>
<accession>A0A1G1V8V4</accession>
<gene>
    <name evidence="1" type="ORF">A3D26_02095</name>
</gene>
<dbReference type="STRING" id="1797516.A3D26_02095"/>